<dbReference type="EMBL" id="KV784367">
    <property type="protein sequence ID" value="OEU11511.1"/>
    <property type="molecule type" value="Genomic_DNA"/>
</dbReference>
<protein>
    <submittedName>
        <fullName evidence="3">Uncharacterized protein</fullName>
    </submittedName>
</protein>
<dbReference type="InParanoid" id="A0A1E7EZZ3"/>
<dbReference type="AlphaFoldDB" id="A0A1E7EZZ3"/>
<accession>A0A1E7EZZ3</accession>
<gene>
    <name evidence="3" type="ORF">FRACYDRAFT_245564</name>
</gene>
<evidence type="ECO:0000256" key="2">
    <source>
        <dbReference type="SAM" id="Phobius"/>
    </source>
</evidence>
<proteinExistence type="predicted"/>
<keyword evidence="2" id="KW-1133">Transmembrane helix</keyword>
<dbReference type="Proteomes" id="UP000095751">
    <property type="component" value="Unassembled WGS sequence"/>
</dbReference>
<organism evidence="3 4">
    <name type="scientific">Fragilariopsis cylindrus CCMP1102</name>
    <dbReference type="NCBI Taxonomy" id="635003"/>
    <lineage>
        <taxon>Eukaryota</taxon>
        <taxon>Sar</taxon>
        <taxon>Stramenopiles</taxon>
        <taxon>Ochrophyta</taxon>
        <taxon>Bacillariophyta</taxon>
        <taxon>Bacillariophyceae</taxon>
        <taxon>Bacillariophycidae</taxon>
        <taxon>Bacillariales</taxon>
        <taxon>Bacillariaceae</taxon>
        <taxon>Fragilariopsis</taxon>
    </lineage>
</organism>
<feature type="region of interest" description="Disordered" evidence="1">
    <location>
        <begin position="312"/>
        <end position="334"/>
    </location>
</feature>
<reference evidence="3 4" key="1">
    <citation type="submission" date="2016-09" db="EMBL/GenBank/DDBJ databases">
        <title>Extensive genetic diversity and differential bi-allelic expression allows diatom success in the polar Southern Ocean.</title>
        <authorList>
            <consortium name="DOE Joint Genome Institute"/>
            <person name="Mock T."/>
            <person name="Otillar R.P."/>
            <person name="Strauss J."/>
            <person name="Dupont C."/>
            <person name="Frickenhaus S."/>
            <person name="Maumus F."/>
            <person name="Mcmullan M."/>
            <person name="Sanges R."/>
            <person name="Schmutz J."/>
            <person name="Toseland A."/>
            <person name="Valas R."/>
            <person name="Veluchamy A."/>
            <person name="Ward B.J."/>
            <person name="Allen A."/>
            <person name="Barry K."/>
            <person name="Falciatore A."/>
            <person name="Ferrante M."/>
            <person name="Fortunato A.E."/>
            <person name="Gloeckner G."/>
            <person name="Gruber A."/>
            <person name="Hipkin R."/>
            <person name="Janech M."/>
            <person name="Kroth P."/>
            <person name="Leese F."/>
            <person name="Lindquist E."/>
            <person name="Lyon B.R."/>
            <person name="Martin J."/>
            <person name="Mayer C."/>
            <person name="Parker M."/>
            <person name="Quesneville H."/>
            <person name="Raymond J."/>
            <person name="Uhlig C."/>
            <person name="Valentin K.U."/>
            <person name="Worden A.Z."/>
            <person name="Armbrust E.V."/>
            <person name="Bowler C."/>
            <person name="Green B."/>
            <person name="Moulton V."/>
            <person name="Van Oosterhout C."/>
            <person name="Grigoriev I."/>
        </authorList>
    </citation>
    <scope>NUCLEOTIDE SEQUENCE [LARGE SCALE GENOMIC DNA]</scope>
    <source>
        <strain evidence="3 4">CCMP1102</strain>
    </source>
</reference>
<keyword evidence="4" id="KW-1185">Reference proteome</keyword>
<feature type="compositionally biased region" description="Basic and acidic residues" evidence="1">
    <location>
        <begin position="282"/>
        <end position="294"/>
    </location>
</feature>
<evidence type="ECO:0000313" key="3">
    <source>
        <dbReference type="EMBL" id="OEU11511.1"/>
    </source>
</evidence>
<feature type="region of interest" description="Disordered" evidence="1">
    <location>
        <begin position="1"/>
        <end position="20"/>
    </location>
</feature>
<evidence type="ECO:0000256" key="1">
    <source>
        <dbReference type="SAM" id="MobiDB-lite"/>
    </source>
</evidence>
<feature type="region of interest" description="Disordered" evidence="1">
    <location>
        <begin position="245"/>
        <end position="294"/>
    </location>
</feature>
<evidence type="ECO:0000313" key="4">
    <source>
        <dbReference type="Proteomes" id="UP000095751"/>
    </source>
</evidence>
<name>A0A1E7EZZ3_9STRA</name>
<sequence>MSVCPTRIGSNDDVEQQTSRLPKSDKIIDEITTPSTIKPSIATIATATATATVTPENKNINVVSSTISDDTFAIYGISKNLYNASNDDYDRANDDENCTESPDLILESVVSSDSQKSAQSSLSVEMEVSAMPRSQSSVPTLTKTTTSTTTTSKSTTRRKCIIPLLVIVFFGTVGWFSYQEMYSGNTSTIYITNELLVNRFGQTKGFKFPTERSQQDINYNELEQQQQQQLKVQKEIIESDQKRKRLIQENNGQNKKGIDRNNVFASREEKKKLKGSSSPGKHTIEKQREQGNMKREQMLATTVQKPVLSSSALEEKFQQQKQKQTTNHQADRKQRRRSLALQNLHRFFVRLSFILRSFLMRIQIFIYKTGKLIGVEIKQLSGVTDQLATHARERALLAAQHDENR</sequence>
<keyword evidence="2" id="KW-0812">Transmembrane</keyword>
<keyword evidence="2" id="KW-0472">Membrane</keyword>
<dbReference type="KEGG" id="fcy:FRACYDRAFT_245564"/>
<feature type="transmembrane region" description="Helical" evidence="2">
    <location>
        <begin position="160"/>
        <end position="178"/>
    </location>
</feature>